<dbReference type="EMBL" id="JBANAX010000824">
    <property type="protein sequence ID" value="KAL1192396.1"/>
    <property type="molecule type" value="Genomic_DNA"/>
</dbReference>
<evidence type="ECO:0000313" key="1">
    <source>
        <dbReference type="EMBL" id="KAL1192396.1"/>
    </source>
</evidence>
<protein>
    <submittedName>
        <fullName evidence="2">LEAF RUST 10 DISEASE-RESISTANCE LOCUS RECEPTOR-LIKE PROTEIN KINASE-like 2.8</fullName>
    </submittedName>
</protein>
<name>A0ABD0ZY33_CARAN</name>
<sequence>MFVSPDHPQNETFNESVPPLAPDNNLLKLYYDCTDFSSEIFCSSYVGEIGCGEDRRSYYVIRNLSSPLLDGVRDLLNDFKRFFRRNISIPASRPVLTVE</sequence>
<accession>A0ABD0ZY33</accession>
<evidence type="ECO:0000313" key="2">
    <source>
        <dbReference type="EMBL" id="KAL1192400.1"/>
    </source>
</evidence>
<organism evidence="2 3">
    <name type="scientific">Cardamine amara subsp. amara</name>
    <dbReference type="NCBI Taxonomy" id="228776"/>
    <lineage>
        <taxon>Eukaryota</taxon>
        <taxon>Viridiplantae</taxon>
        <taxon>Streptophyta</taxon>
        <taxon>Embryophyta</taxon>
        <taxon>Tracheophyta</taxon>
        <taxon>Spermatophyta</taxon>
        <taxon>Magnoliopsida</taxon>
        <taxon>eudicotyledons</taxon>
        <taxon>Gunneridae</taxon>
        <taxon>Pentapetalae</taxon>
        <taxon>rosids</taxon>
        <taxon>malvids</taxon>
        <taxon>Brassicales</taxon>
        <taxon>Brassicaceae</taxon>
        <taxon>Cardamineae</taxon>
        <taxon>Cardamine</taxon>
    </lineage>
</organism>
<dbReference type="Proteomes" id="UP001558713">
    <property type="component" value="Unassembled WGS sequence"/>
</dbReference>
<evidence type="ECO:0000313" key="3">
    <source>
        <dbReference type="Proteomes" id="UP001558713"/>
    </source>
</evidence>
<proteinExistence type="predicted"/>
<gene>
    <name evidence="1" type="ORF">V5N11_005151</name>
    <name evidence="2" type="ORF">V5N11_005155</name>
</gene>
<dbReference type="EMBL" id="JBANAX010000824">
    <property type="protein sequence ID" value="KAL1192400.1"/>
    <property type="molecule type" value="Genomic_DNA"/>
</dbReference>
<comment type="caution">
    <text evidence="2">The sequence shown here is derived from an EMBL/GenBank/DDBJ whole genome shotgun (WGS) entry which is preliminary data.</text>
</comment>
<keyword evidence="3" id="KW-1185">Reference proteome</keyword>
<reference evidence="2 3" key="1">
    <citation type="submission" date="2024-04" db="EMBL/GenBank/DDBJ databases">
        <title>Genome assembly C_amara_ONT_v2.</title>
        <authorList>
            <person name="Yant L."/>
            <person name="Moore C."/>
            <person name="Slenker M."/>
        </authorList>
    </citation>
    <scope>NUCLEOTIDE SEQUENCE [LARGE SCALE GENOMIC DNA]</scope>
    <source>
        <tissue evidence="2">Leaf</tissue>
    </source>
</reference>
<dbReference type="AlphaFoldDB" id="A0ABD0ZY33"/>